<accession>A0ABZ2TZK2</accession>
<dbReference type="PANTHER" id="PTHR43884">
    <property type="entry name" value="ACYL-COA DEHYDROGENASE"/>
    <property type="match status" value="1"/>
</dbReference>
<name>A0ABZ2TZK2_9ACTN</name>
<dbReference type="InterPro" id="IPR013786">
    <property type="entry name" value="AcylCoA_DH/ox_N"/>
</dbReference>
<evidence type="ECO:0000256" key="4">
    <source>
        <dbReference type="ARBA" id="ARBA00022827"/>
    </source>
</evidence>
<dbReference type="PANTHER" id="PTHR43884:SF20">
    <property type="entry name" value="ACYL-COA DEHYDROGENASE FADE28"/>
    <property type="match status" value="1"/>
</dbReference>
<dbReference type="Pfam" id="PF02771">
    <property type="entry name" value="Acyl-CoA_dh_N"/>
    <property type="match status" value="1"/>
</dbReference>
<evidence type="ECO:0000259" key="7">
    <source>
        <dbReference type="Pfam" id="PF02771"/>
    </source>
</evidence>
<dbReference type="InterPro" id="IPR009100">
    <property type="entry name" value="AcylCoA_DH/oxidase_NM_dom_sf"/>
</dbReference>
<dbReference type="SUPFAM" id="SSF56645">
    <property type="entry name" value="Acyl-CoA dehydrogenase NM domain-like"/>
    <property type="match status" value="1"/>
</dbReference>
<comment type="cofactor">
    <cofactor evidence="1">
        <name>FAD</name>
        <dbReference type="ChEBI" id="CHEBI:57692"/>
    </cofactor>
</comment>
<evidence type="ECO:0000256" key="1">
    <source>
        <dbReference type="ARBA" id="ARBA00001974"/>
    </source>
</evidence>
<dbReference type="Proteomes" id="UP001479933">
    <property type="component" value="Chromosome"/>
</dbReference>
<dbReference type="Gene3D" id="1.10.540.10">
    <property type="entry name" value="Acyl-CoA dehydrogenase/oxidase, N-terminal domain"/>
    <property type="match status" value="1"/>
</dbReference>
<evidence type="ECO:0000256" key="2">
    <source>
        <dbReference type="ARBA" id="ARBA00009347"/>
    </source>
</evidence>
<dbReference type="SUPFAM" id="SSF47203">
    <property type="entry name" value="Acyl-CoA dehydrogenase C-terminal domain-like"/>
    <property type="match status" value="1"/>
</dbReference>
<keyword evidence="9" id="KW-1185">Reference proteome</keyword>
<evidence type="ECO:0000313" key="8">
    <source>
        <dbReference type="EMBL" id="WYY06873.1"/>
    </source>
</evidence>
<evidence type="ECO:0000259" key="6">
    <source>
        <dbReference type="Pfam" id="PF00441"/>
    </source>
</evidence>
<organism evidence="8 9">
    <name type="scientific">Gordonia hydrophobica</name>
    <dbReference type="NCBI Taxonomy" id="40516"/>
    <lineage>
        <taxon>Bacteria</taxon>
        <taxon>Bacillati</taxon>
        <taxon>Actinomycetota</taxon>
        <taxon>Actinomycetes</taxon>
        <taxon>Mycobacteriales</taxon>
        <taxon>Gordoniaceae</taxon>
        <taxon>Gordonia</taxon>
    </lineage>
</organism>
<dbReference type="GO" id="GO:0016491">
    <property type="term" value="F:oxidoreductase activity"/>
    <property type="evidence" value="ECO:0007669"/>
    <property type="project" value="UniProtKB-KW"/>
</dbReference>
<reference evidence="8 9" key="1">
    <citation type="journal article" date="2023" name="Virus Evol.">
        <title>Computational host range prediction-The good, the bad, and the ugly.</title>
        <authorList>
            <person name="Howell A.A."/>
            <person name="Versoza C.J."/>
            <person name="Pfeifer S.P."/>
        </authorList>
    </citation>
    <scope>NUCLEOTIDE SEQUENCE [LARGE SCALE GENOMIC DNA]</scope>
    <source>
        <strain evidence="8 9">1610/1b</strain>
    </source>
</reference>
<dbReference type="Pfam" id="PF00441">
    <property type="entry name" value="Acyl-CoA_dh_1"/>
    <property type="match status" value="1"/>
</dbReference>
<keyword evidence="5 8" id="KW-0560">Oxidoreductase</keyword>
<protein>
    <submittedName>
        <fullName evidence="8">Acyl-CoA dehydrogenase family protein</fullName>
        <ecNumber evidence="8">1.-.-.-</ecNumber>
    </submittedName>
</protein>
<dbReference type="InterPro" id="IPR009075">
    <property type="entry name" value="AcylCo_DH/oxidase_C"/>
</dbReference>
<feature type="domain" description="Acyl-CoA dehydrogenase/oxidase C-terminal" evidence="6">
    <location>
        <begin position="239"/>
        <end position="373"/>
    </location>
</feature>
<evidence type="ECO:0000313" key="9">
    <source>
        <dbReference type="Proteomes" id="UP001479933"/>
    </source>
</evidence>
<comment type="similarity">
    <text evidence="2">Belongs to the acyl-CoA dehydrogenase family.</text>
</comment>
<keyword evidence="4" id="KW-0274">FAD</keyword>
<dbReference type="Gene3D" id="1.20.140.10">
    <property type="entry name" value="Butyryl-CoA Dehydrogenase, subunit A, domain 3"/>
    <property type="match status" value="1"/>
</dbReference>
<dbReference type="RefSeq" id="WP_307825500.1">
    <property type="nucleotide sequence ID" value="NZ_CP136137.1"/>
</dbReference>
<evidence type="ECO:0000256" key="3">
    <source>
        <dbReference type="ARBA" id="ARBA00022630"/>
    </source>
</evidence>
<dbReference type="InterPro" id="IPR037069">
    <property type="entry name" value="AcylCoA_DH/ox_N_sf"/>
</dbReference>
<dbReference type="InterPro" id="IPR036250">
    <property type="entry name" value="AcylCo_DH-like_C"/>
</dbReference>
<evidence type="ECO:0000256" key="5">
    <source>
        <dbReference type="ARBA" id="ARBA00023002"/>
    </source>
</evidence>
<keyword evidence="3" id="KW-0285">Flavoprotein</keyword>
<dbReference type="EMBL" id="CP136137">
    <property type="protein sequence ID" value="WYY06873.1"/>
    <property type="molecule type" value="Genomic_DNA"/>
</dbReference>
<gene>
    <name evidence="8" type="ORF">RVF87_17740</name>
</gene>
<feature type="domain" description="Acyl-CoA dehydrogenase/oxidase N-terminal" evidence="7">
    <location>
        <begin position="11"/>
        <end position="122"/>
    </location>
</feature>
<dbReference type="EC" id="1.-.-.-" evidence="8"/>
<proteinExistence type="inferred from homology"/>
<sequence>MNAVNVLSAAEADDLRQSVRAVCDRYASSDRVRAAAFSADGFDRELWEVLCTQVGVAGIGLEESAGGAGYGTAAVSVVGSELGRCLAPVPFYSSVVLAQSLLAESEDDELIGEVLPGLMAGERVAAAVISPDGGAWSPTRISVSVNDSTLGGRAVHVLGGPWVTDLVVVAEGDAGLEVHHVDVAAAVSAGTLDITPERVLDATRPMITVQLNRVRSRRVSVGSVGARLDAYADRALAVLTAEQVGANERVLEMAADYARVREQFGRPIGSFQAIKHKCADMLVDLERARSASAAAIEAADAEGPIAAELEWRAAMAKAVCSESLRSASQANIQIHGGIGYTWENDAQLYFKRACTDEVILGGTGHQWETLAAQAKIV</sequence>